<evidence type="ECO:0000256" key="12">
    <source>
        <dbReference type="ARBA" id="ARBA00023180"/>
    </source>
</evidence>
<dbReference type="FunFam" id="1.10.510.10:FF:000129">
    <property type="entry name" value="cysteine-rich receptor-like protein kinase 10"/>
    <property type="match status" value="1"/>
</dbReference>
<dbReference type="PROSITE" id="PS50011">
    <property type="entry name" value="PROTEIN_KINASE_DOM"/>
    <property type="match status" value="1"/>
</dbReference>
<keyword evidence="7 13" id="KW-0547">Nucleotide-binding</keyword>
<dbReference type="AlphaFoldDB" id="A0A4Y7IYM7"/>
<dbReference type="GO" id="GO:0006950">
    <property type="term" value="P:response to stress"/>
    <property type="evidence" value="ECO:0007669"/>
    <property type="project" value="UniProtKB-ARBA"/>
</dbReference>
<accession>A0A4Y7IYM7</accession>
<keyword evidence="9 13" id="KW-0067">ATP-binding</keyword>
<dbReference type="GO" id="GO:0005524">
    <property type="term" value="F:ATP binding"/>
    <property type="evidence" value="ECO:0007669"/>
    <property type="project" value="UniProtKB-UniRule"/>
</dbReference>
<dbReference type="SMART" id="SM00220">
    <property type="entry name" value="S_TKc"/>
    <property type="match status" value="1"/>
</dbReference>
<evidence type="ECO:0000256" key="11">
    <source>
        <dbReference type="ARBA" id="ARBA00023136"/>
    </source>
</evidence>
<keyword evidence="3" id="KW-0808">Transferase</keyword>
<dbReference type="Gene3D" id="3.30.430.20">
    <property type="entry name" value="Gnk2 domain, C-X8-C-X2-C motif"/>
    <property type="match status" value="2"/>
</dbReference>
<feature type="domain" description="Gnk2-homologous" evidence="18">
    <location>
        <begin position="145"/>
        <end position="251"/>
    </location>
</feature>
<dbReference type="EMBL" id="CM010716">
    <property type="protein sequence ID" value="RZC52801.1"/>
    <property type="molecule type" value="Genomic_DNA"/>
</dbReference>
<dbReference type="OrthoDB" id="1901760at2759"/>
<dbReference type="PANTHER" id="PTHR27002:SF1050">
    <property type="entry name" value="CYSTEINE-RICH RECEPTOR-LIKE PROTEIN KINASE 5"/>
    <property type="match status" value="1"/>
</dbReference>
<gene>
    <name evidence="19" type="ORF">C5167_021227</name>
</gene>
<feature type="signal peptide" evidence="16">
    <location>
        <begin position="1"/>
        <end position="25"/>
    </location>
</feature>
<evidence type="ECO:0000256" key="3">
    <source>
        <dbReference type="ARBA" id="ARBA00022679"/>
    </source>
</evidence>
<keyword evidence="10 15" id="KW-1133">Transmembrane helix</keyword>
<feature type="chain" id="PRO_5021322979" evidence="16">
    <location>
        <begin position="26"/>
        <end position="707"/>
    </location>
</feature>
<feature type="domain" description="Protein kinase" evidence="17">
    <location>
        <begin position="342"/>
        <end position="657"/>
    </location>
</feature>
<evidence type="ECO:0000256" key="14">
    <source>
        <dbReference type="SAM" id="MobiDB-lite"/>
    </source>
</evidence>
<feature type="domain" description="Gnk2-homologous" evidence="18">
    <location>
        <begin position="31"/>
        <end position="139"/>
    </location>
</feature>
<keyword evidence="11 15" id="KW-0472">Membrane</keyword>
<keyword evidence="8" id="KW-0418">Kinase</keyword>
<evidence type="ECO:0000256" key="6">
    <source>
        <dbReference type="ARBA" id="ARBA00022737"/>
    </source>
</evidence>
<feature type="transmembrane region" description="Helical" evidence="15">
    <location>
        <begin position="426"/>
        <end position="445"/>
    </location>
</feature>
<keyword evidence="20" id="KW-1185">Reference proteome</keyword>
<keyword evidence="5 16" id="KW-0732">Signal</keyword>
<dbReference type="Pfam" id="PF07714">
    <property type="entry name" value="PK_Tyr_Ser-Thr"/>
    <property type="match status" value="1"/>
</dbReference>
<evidence type="ECO:0000256" key="16">
    <source>
        <dbReference type="SAM" id="SignalP"/>
    </source>
</evidence>
<evidence type="ECO:0000256" key="9">
    <source>
        <dbReference type="ARBA" id="ARBA00022840"/>
    </source>
</evidence>
<dbReference type="InterPro" id="IPR000719">
    <property type="entry name" value="Prot_kinase_dom"/>
</dbReference>
<feature type="binding site" evidence="13">
    <location>
        <position position="370"/>
    </location>
    <ligand>
        <name>ATP</name>
        <dbReference type="ChEBI" id="CHEBI:30616"/>
    </ligand>
</feature>
<evidence type="ECO:0000256" key="7">
    <source>
        <dbReference type="ARBA" id="ARBA00022741"/>
    </source>
</evidence>
<dbReference type="GO" id="GO:0005886">
    <property type="term" value="C:plasma membrane"/>
    <property type="evidence" value="ECO:0007669"/>
    <property type="project" value="TreeGrafter"/>
</dbReference>
<dbReference type="Pfam" id="PF01657">
    <property type="entry name" value="Stress-antifung"/>
    <property type="match status" value="2"/>
</dbReference>
<dbReference type="CDD" id="cd14066">
    <property type="entry name" value="STKc_IRAK"/>
    <property type="match status" value="1"/>
</dbReference>
<proteinExistence type="predicted"/>
<feature type="region of interest" description="Disordered" evidence="14">
    <location>
        <begin position="667"/>
        <end position="688"/>
    </location>
</feature>
<dbReference type="Gramene" id="RZC52801">
    <property type="protein sequence ID" value="RZC52801"/>
    <property type="gene ID" value="C5167_021227"/>
</dbReference>
<dbReference type="PROSITE" id="PS51473">
    <property type="entry name" value="GNK2"/>
    <property type="match status" value="2"/>
</dbReference>
<dbReference type="InterPro" id="IPR038408">
    <property type="entry name" value="GNK2_sf"/>
</dbReference>
<dbReference type="InterPro" id="IPR017441">
    <property type="entry name" value="Protein_kinase_ATP_BS"/>
</dbReference>
<dbReference type="GO" id="GO:0004674">
    <property type="term" value="F:protein serine/threonine kinase activity"/>
    <property type="evidence" value="ECO:0007669"/>
    <property type="project" value="UniProtKB-KW"/>
</dbReference>
<evidence type="ECO:0000256" key="10">
    <source>
        <dbReference type="ARBA" id="ARBA00022989"/>
    </source>
</evidence>
<protein>
    <submittedName>
        <fullName evidence="19">Uncharacterized protein</fullName>
    </submittedName>
</protein>
<comment type="subcellular location">
    <subcellularLocation>
        <location evidence="1">Membrane</location>
        <topology evidence="1">Single-pass membrane protein</topology>
    </subcellularLocation>
</comment>
<evidence type="ECO:0000256" key="1">
    <source>
        <dbReference type="ARBA" id="ARBA00004167"/>
    </source>
</evidence>
<dbReference type="InterPro" id="IPR011009">
    <property type="entry name" value="Kinase-like_dom_sf"/>
</dbReference>
<evidence type="ECO:0000313" key="20">
    <source>
        <dbReference type="Proteomes" id="UP000316621"/>
    </source>
</evidence>
<keyword evidence="6" id="KW-0677">Repeat</keyword>
<name>A0A4Y7IYM7_PAPSO</name>
<sequence length="707" mass="79284">MVIGIKKIVCFNLVSIFFAMQYTAGQSIYRYHICLGANYSTTRTGSSTFQTNLNLLIPSLSNNSNPIIIKNGFHNTTVGQIPDTVYGSFQCRGDVSLDDCKTCVQMGTQDINTNQRCPNDKQAIIWFNGCMIRYSNQYYFGIMQDKPADYFWSLNNVSTNPDEFNQILGYLMKNLVTQALSNSSFAIGNKNLPNSTTKVNGFVQCSADISSSDCSRCLNEAIAELPDCCSGKRAGKVIKPSCFLKYDLDPFFQSTTVTSPPHPRVSPPWSANTSKGNSKLAVSIAVLSAIAVFSGTAAWSLWRKKTKTKTKIKKIDYFDDEIRTTDSMHFSFSGVSAATDNFSEANKLGEGGFGSVYKGTLQDKQEIALKRLSKNSRQGEQEFKNEVTLVAKLQHRNLVKLVGFSLAGEEKLLIYEYMPNGSLDQVLFGCTPFCVCLFLFYQAFWDTWINNVCVFWSEEFVDSVKCTHLDWERRYSIIGGVARGLLYLHEESRLKIIHRDLKASNILLDKEMNSKIADFGMARLFGLHQIQDSTSRIVGTHGYMAPEYIMHGEFSVKSDVFSFGVLVLEILCGQRNSSFHKTNVARDLLSYAWRHWKNGSDVEILDPTLKDAYCRSEVRRCIHVALLCVQENVLDRPTMPTVVQMLNNNSVTSHDLPSSPAFLADSTRHPDLNLGSSKEQASSRDESISEVLPWSVNEVSVSELYPR</sequence>
<evidence type="ECO:0000256" key="15">
    <source>
        <dbReference type="SAM" id="Phobius"/>
    </source>
</evidence>
<dbReference type="OMA" id="WGRTIME"/>
<evidence type="ECO:0000313" key="19">
    <source>
        <dbReference type="EMBL" id="RZC52801.1"/>
    </source>
</evidence>
<dbReference type="PROSITE" id="PS00108">
    <property type="entry name" value="PROTEIN_KINASE_ST"/>
    <property type="match status" value="1"/>
</dbReference>
<dbReference type="InterPro" id="IPR002902">
    <property type="entry name" value="GNK2"/>
</dbReference>
<dbReference type="CDD" id="cd23509">
    <property type="entry name" value="Gnk2-like"/>
    <property type="match status" value="2"/>
</dbReference>
<dbReference type="Gene3D" id="1.10.510.10">
    <property type="entry name" value="Transferase(Phosphotransferase) domain 1"/>
    <property type="match status" value="1"/>
</dbReference>
<evidence type="ECO:0000256" key="5">
    <source>
        <dbReference type="ARBA" id="ARBA00022729"/>
    </source>
</evidence>
<organism evidence="19 20">
    <name type="scientific">Papaver somniferum</name>
    <name type="common">Opium poppy</name>
    <dbReference type="NCBI Taxonomy" id="3469"/>
    <lineage>
        <taxon>Eukaryota</taxon>
        <taxon>Viridiplantae</taxon>
        <taxon>Streptophyta</taxon>
        <taxon>Embryophyta</taxon>
        <taxon>Tracheophyta</taxon>
        <taxon>Spermatophyta</taxon>
        <taxon>Magnoliopsida</taxon>
        <taxon>Ranunculales</taxon>
        <taxon>Papaveraceae</taxon>
        <taxon>Papaveroideae</taxon>
        <taxon>Papaver</taxon>
    </lineage>
</organism>
<evidence type="ECO:0000259" key="18">
    <source>
        <dbReference type="PROSITE" id="PS51473"/>
    </source>
</evidence>
<evidence type="ECO:0000256" key="2">
    <source>
        <dbReference type="ARBA" id="ARBA00022527"/>
    </source>
</evidence>
<dbReference type="Gene3D" id="3.30.200.20">
    <property type="entry name" value="Phosphorylase Kinase, domain 1"/>
    <property type="match status" value="1"/>
</dbReference>
<dbReference type="FunFam" id="3.30.200.20:FF:000142">
    <property type="entry name" value="Cysteine-rich receptor-like protein kinase 10"/>
    <property type="match status" value="1"/>
</dbReference>
<dbReference type="PANTHER" id="PTHR27002">
    <property type="entry name" value="RECEPTOR-LIKE SERINE/THREONINE-PROTEIN KINASE SD1-8"/>
    <property type="match status" value="1"/>
</dbReference>
<evidence type="ECO:0000259" key="17">
    <source>
        <dbReference type="PROSITE" id="PS50011"/>
    </source>
</evidence>
<dbReference type="InterPro" id="IPR008271">
    <property type="entry name" value="Ser/Thr_kinase_AS"/>
</dbReference>
<evidence type="ECO:0000256" key="8">
    <source>
        <dbReference type="ARBA" id="ARBA00022777"/>
    </source>
</evidence>
<evidence type="ECO:0000256" key="13">
    <source>
        <dbReference type="PROSITE-ProRule" id="PRU10141"/>
    </source>
</evidence>
<dbReference type="InterPro" id="IPR001245">
    <property type="entry name" value="Ser-Thr/Tyr_kinase_cat_dom"/>
</dbReference>
<keyword evidence="2" id="KW-0723">Serine/threonine-protein kinase</keyword>
<dbReference type="SUPFAM" id="SSF56112">
    <property type="entry name" value="Protein kinase-like (PK-like)"/>
    <property type="match status" value="1"/>
</dbReference>
<keyword evidence="4 15" id="KW-0812">Transmembrane</keyword>
<evidence type="ECO:0000256" key="4">
    <source>
        <dbReference type="ARBA" id="ARBA00022692"/>
    </source>
</evidence>
<feature type="transmembrane region" description="Helical" evidence="15">
    <location>
        <begin position="280"/>
        <end position="302"/>
    </location>
</feature>
<dbReference type="PROSITE" id="PS00107">
    <property type="entry name" value="PROTEIN_KINASE_ATP"/>
    <property type="match status" value="1"/>
</dbReference>
<dbReference type="Proteomes" id="UP000316621">
    <property type="component" value="Chromosome 2"/>
</dbReference>
<reference evidence="19 20" key="1">
    <citation type="journal article" date="2018" name="Science">
        <title>The opium poppy genome and morphinan production.</title>
        <authorList>
            <person name="Guo L."/>
            <person name="Winzer T."/>
            <person name="Yang X."/>
            <person name="Li Y."/>
            <person name="Ning Z."/>
            <person name="He Z."/>
            <person name="Teodor R."/>
            <person name="Lu Y."/>
            <person name="Bowser T.A."/>
            <person name="Graham I.A."/>
            <person name="Ye K."/>
        </authorList>
    </citation>
    <scope>NUCLEOTIDE SEQUENCE [LARGE SCALE GENOMIC DNA]</scope>
    <source>
        <strain evidence="20">cv. HN1</strain>
        <tissue evidence="19">Leaves</tissue>
    </source>
</reference>
<keyword evidence="12" id="KW-0325">Glycoprotein</keyword>